<dbReference type="Proteomes" id="UP000750522">
    <property type="component" value="Unassembled WGS sequence"/>
</dbReference>
<dbReference type="Pfam" id="PF13716">
    <property type="entry name" value="CRAL_TRIO_2"/>
    <property type="match status" value="1"/>
</dbReference>
<sequence length="498" mass="56346">MESTDRVVYTTSSYDPTTRLPLVVMNSINFQTADDENSVEVMSQFLEQLPKTPYALIFFACGAPNKPSWAWITKIYNMLSRDMKKRVGRVYVVHESWWVRAITEMFKGITSSKFSKKMVHISSLTELSMHLDITEIEIPPEVYLYNAKIEHKINVPKYTPPVFGVPLRRNGNEVEYPVMWHECCQYLRTAGAGLRNIFELDDNNDVTYILKDAYDRNQLIDLRQYDPHHVAGLVKLYLKLLPNPLLHPNYLETSTFITAGHCVEIYQSLPFVTQKFLHDLMEIFCIAIRNNVHTSETIALCMAPCFLGQFARIHDNKTRAVRFIRSLVDLWPEVGPIVRPYASSISTSVNSYISTNASKESLLSLMSRRVASNSSMSSTEDYVISRKSSYNNKLSGAYPKLYNPDFLPAPPKRSMSTSPVKSFSKPALRKSASTTFNSHNDGSRGGSPIGPGHLYLSKTFTEGISTSRRASSGSIGFMGRSVSTKRSKKISELAKLYE</sequence>
<dbReference type="GO" id="GO:0007264">
    <property type="term" value="P:small GTPase-mediated signal transduction"/>
    <property type="evidence" value="ECO:0007669"/>
    <property type="project" value="TreeGrafter"/>
</dbReference>
<organism evidence="3 4">
    <name type="scientific">Geotrichum candidum</name>
    <name type="common">Oospora lactis</name>
    <name type="synonym">Dipodascus geotrichum</name>
    <dbReference type="NCBI Taxonomy" id="1173061"/>
    <lineage>
        <taxon>Eukaryota</taxon>
        <taxon>Fungi</taxon>
        <taxon>Dikarya</taxon>
        <taxon>Ascomycota</taxon>
        <taxon>Saccharomycotina</taxon>
        <taxon>Dipodascomycetes</taxon>
        <taxon>Dipodascales</taxon>
        <taxon>Dipodascaceae</taxon>
        <taxon>Geotrichum</taxon>
    </lineage>
</organism>
<reference evidence="3" key="2">
    <citation type="submission" date="2020-01" db="EMBL/GenBank/DDBJ databases">
        <authorList>
            <person name="Perkins V."/>
            <person name="Lessard M.-H."/>
            <person name="Dugat-Bony E."/>
            <person name="Frenette M."/>
            <person name="Labrie S."/>
        </authorList>
    </citation>
    <scope>NUCLEOTIDE SEQUENCE</scope>
    <source>
        <strain evidence="3">LMA-70</strain>
    </source>
</reference>
<gene>
    <name evidence="3" type="ORF">DV451_001105</name>
</gene>
<dbReference type="EMBL" id="QQZK01000015">
    <property type="protein sequence ID" value="KAF5103998.1"/>
    <property type="molecule type" value="Genomic_DNA"/>
</dbReference>
<dbReference type="Gene3D" id="1.10.555.10">
    <property type="entry name" value="Rho GTPase activation protein"/>
    <property type="match status" value="1"/>
</dbReference>
<dbReference type="InterPro" id="IPR000198">
    <property type="entry name" value="RhoGAP_dom"/>
</dbReference>
<evidence type="ECO:0000256" key="1">
    <source>
        <dbReference type="SAM" id="MobiDB-lite"/>
    </source>
</evidence>
<dbReference type="AlphaFoldDB" id="A0A9P5G9G7"/>
<evidence type="ECO:0000313" key="4">
    <source>
        <dbReference type="Proteomes" id="UP000750522"/>
    </source>
</evidence>
<dbReference type="SUPFAM" id="SSF52087">
    <property type="entry name" value="CRAL/TRIO domain"/>
    <property type="match status" value="1"/>
</dbReference>
<name>A0A9P5G9G7_GEOCN</name>
<accession>A0A9P5G9G7</accession>
<dbReference type="CDD" id="cd00170">
    <property type="entry name" value="SEC14"/>
    <property type="match status" value="1"/>
</dbReference>
<dbReference type="PROSITE" id="PS50238">
    <property type="entry name" value="RHOGAP"/>
    <property type="match status" value="1"/>
</dbReference>
<feature type="compositionally biased region" description="Basic and acidic residues" evidence="1">
    <location>
        <begin position="489"/>
        <end position="498"/>
    </location>
</feature>
<comment type="caution">
    <text evidence="3">The sequence shown here is derived from an EMBL/GenBank/DDBJ whole genome shotgun (WGS) entry which is preliminary data.</text>
</comment>
<dbReference type="GO" id="GO:0005096">
    <property type="term" value="F:GTPase activator activity"/>
    <property type="evidence" value="ECO:0007669"/>
    <property type="project" value="TreeGrafter"/>
</dbReference>
<evidence type="ECO:0000313" key="3">
    <source>
        <dbReference type="EMBL" id="KAF5103998.1"/>
    </source>
</evidence>
<proteinExistence type="predicted"/>
<dbReference type="InterPro" id="IPR036865">
    <property type="entry name" value="CRAL-TRIO_dom_sf"/>
</dbReference>
<dbReference type="InterPro" id="IPR001251">
    <property type="entry name" value="CRAL-TRIO_dom"/>
</dbReference>
<feature type="region of interest" description="Disordered" evidence="1">
    <location>
        <begin position="466"/>
        <end position="498"/>
    </location>
</feature>
<protein>
    <recommendedName>
        <fullName evidence="2">Rho-GAP domain-containing protein</fullName>
    </recommendedName>
</protein>
<dbReference type="SUPFAM" id="SSF48350">
    <property type="entry name" value="GTPase activation domain, GAP"/>
    <property type="match status" value="1"/>
</dbReference>
<dbReference type="InterPro" id="IPR008936">
    <property type="entry name" value="Rho_GTPase_activation_prot"/>
</dbReference>
<evidence type="ECO:0000259" key="2">
    <source>
        <dbReference type="PROSITE" id="PS50238"/>
    </source>
</evidence>
<reference evidence="3" key="1">
    <citation type="journal article" date="2020" name="Front. Microbiol.">
        <title>Phenotypic and Genetic Characterization of the Cheese Ripening Yeast Geotrichum candidum.</title>
        <authorList>
            <person name="Perkins V."/>
            <person name="Vignola S."/>
            <person name="Lessard M.H."/>
            <person name="Plante P.L."/>
            <person name="Corbeil J."/>
            <person name="Dugat-Bony E."/>
            <person name="Frenette M."/>
            <person name="Labrie S."/>
        </authorList>
    </citation>
    <scope>NUCLEOTIDE SEQUENCE</scope>
    <source>
        <strain evidence="3">LMA-70</strain>
    </source>
</reference>
<dbReference type="PANTHER" id="PTHR45808">
    <property type="entry name" value="RHO GTPASE-ACTIVATING PROTEIN 68F"/>
    <property type="match status" value="1"/>
</dbReference>
<dbReference type="Gene3D" id="3.40.525.10">
    <property type="entry name" value="CRAL-TRIO lipid binding domain"/>
    <property type="match status" value="1"/>
</dbReference>
<dbReference type="CDD" id="cd00159">
    <property type="entry name" value="RhoGAP"/>
    <property type="match status" value="1"/>
</dbReference>
<dbReference type="GO" id="GO:0005737">
    <property type="term" value="C:cytoplasm"/>
    <property type="evidence" value="ECO:0007669"/>
    <property type="project" value="TreeGrafter"/>
</dbReference>
<dbReference type="SMART" id="SM00324">
    <property type="entry name" value="RhoGAP"/>
    <property type="match status" value="1"/>
</dbReference>
<feature type="domain" description="Rho-GAP" evidence="2">
    <location>
        <begin position="165"/>
        <end position="335"/>
    </location>
</feature>
<dbReference type="PANTHER" id="PTHR45808:SF2">
    <property type="entry name" value="RHO GTPASE-ACTIVATING PROTEIN 68F"/>
    <property type="match status" value="1"/>
</dbReference>
<dbReference type="Pfam" id="PF00620">
    <property type="entry name" value="RhoGAP"/>
    <property type="match status" value="1"/>
</dbReference>